<organism evidence="2 3">
    <name type="scientific">Kipferlia bialata</name>
    <dbReference type="NCBI Taxonomy" id="797122"/>
    <lineage>
        <taxon>Eukaryota</taxon>
        <taxon>Metamonada</taxon>
        <taxon>Carpediemonas-like organisms</taxon>
        <taxon>Kipferlia</taxon>
    </lineage>
</organism>
<feature type="non-terminal residue" evidence="2">
    <location>
        <position position="1"/>
    </location>
</feature>
<accession>A0A391NW30</accession>
<keyword evidence="3" id="KW-1185">Reference proteome</keyword>
<feature type="region of interest" description="Disordered" evidence="1">
    <location>
        <begin position="1"/>
        <end position="25"/>
    </location>
</feature>
<dbReference type="AlphaFoldDB" id="A0A391NW30"/>
<proteinExistence type="predicted"/>
<dbReference type="EMBL" id="BDIP01010795">
    <property type="protein sequence ID" value="GCA65344.1"/>
    <property type="molecule type" value="Genomic_DNA"/>
</dbReference>
<comment type="caution">
    <text evidence="2">The sequence shown here is derived from an EMBL/GenBank/DDBJ whole genome shotgun (WGS) entry which is preliminary data.</text>
</comment>
<sequence length="91" mass="10047">MFHVPLSPSSVKAEAEAESEGEREGLPIWGYLQGNHALKAISEEGALTISPVPKYPLYLLNIDTDDVSEAEGERDVQWRVTGSYTDEDIAR</sequence>
<reference evidence="2 3" key="1">
    <citation type="journal article" date="2018" name="PLoS ONE">
        <title>The draft genome of Kipferlia bialata reveals reductive genome evolution in fornicate parasites.</title>
        <authorList>
            <person name="Tanifuji G."/>
            <person name="Takabayashi S."/>
            <person name="Kume K."/>
            <person name="Takagi M."/>
            <person name="Nakayama T."/>
            <person name="Kamikawa R."/>
            <person name="Inagaki Y."/>
            <person name="Hashimoto T."/>
        </authorList>
    </citation>
    <scope>NUCLEOTIDE SEQUENCE [LARGE SCALE GENOMIC DNA]</scope>
    <source>
        <strain evidence="2">NY0173</strain>
    </source>
</reference>
<evidence type="ECO:0000313" key="3">
    <source>
        <dbReference type="Proteomes" id="UP000265618"/>
    </source>
</evidence>
<evidence type="ECO:0000256" key="1">
    <source>
        <dbReference type="SAM" id="MobiDB-lite"/>
    </source>
</evidence>
<name>A0A391NW30_9EUKA</name>
<dbReference type="Proteomes" id="UP000265618">
    <property type="component" value="Unassembled WGS sequence"/>
</dbReference>
<evidence type="ECO:0000313" key="2">
    <source>
        <dbReference type="EMBL" id="GCA65344.1"/>
    </source>
</evidence>
<gene>
    <name evidence="2" type="ORF">KIPB_016908</name>
</gene>
<protein>
    <submittedName>
        <fullName evidence="2">Uncharacterized protein</fullName>
    </submittedName>
</protein>